<dbReference type="EMBL" id="CM055743">
    <property type="protein sequence ID" value="KAJ8000021.1"/>
    <property type="molecule type" value="Genomic_DNA"/>
</dbReference>
<evidence type="ECO:0000313" key="1">
    <source>
        <dbReference type="EMBL" id="KAJ8000021.1"/>
    </source>
</evidence>
<organism evidence="1 2">
    <name type="scientific">Dallia pectoralis</name>
    <name type="common">Alaska blackfish</name>
    <dbReference type="NCBI Taxonomy" id="75939"/>
    <lineage>
        <taxon>Eukaryota</taxon>
        <taxon>Metazoa</taxon>
        <taxon>Chordata</taxon>
        <taxon>Craniata</taxon>
        <taxon>Vertebrata</taxon>
        <taxon>Euteleostomi</taxon>
        <taxon>Actinopterygii</taxon>
        <taxon>Neopterygii</taxon>
        <taxon>Teleostei</taxon>
        <taxon>Protacanthopterygii</taxon>
        <taxon>Esociformes</taxon>
        <taxon>Umbridae</taxon>
        <taxon>Dallia</taxon>
    </lineage>
</organism>
<keyword evidence="2" id="KW-1185">Reference proteome</keyword>
<name>A0ACC2G910_DALPE</name>
<dbReference type="Proteomes" id="UP001157502">
    <property type="component" value="Chromosome 16"/>
</dbReference>
<comment type="caution">
    <text evidence="1">The sequence shown here is derived from an EMBL/GenBank/DDBJ whole genome shotgun (WGS) entry which is preliminary data.</text>
</comment>
<sequence>MEGLGIDYSRYLELPWEGSSRLIAATDETLADVKKERWKEHLASLLSMPVLGTSPLGYLQQRDGSQ</sequence>
<accession>A0ACC2G910</accession>
<proteinExistence type="predicted"/>
<evidence type="ECO:0000313" key="2">
    <source>
        <dbReference type="Proteomes" id="UP001157502"/>
    </source>
</evidence>
<reference evidence="1" key="1">
    <citation type="submission" date="2021-05" db="EMBL/GenBank/DDBJ databases">
        <authorList>
            <person name="Pan Q."/>
            <person name="Jouanno E."/>
            <person name="Zahm M."/>
            <person name="Klopp C."/>
            <person name="Cabau C."/>
            <person name="Louis A."/>
            <person name="Berthelot C."/>
            <person name="Parey E."/>
            <person name="Roest Crollius H."/>
            <person name="Montfort J."/>
            <person name="Robinson-Rechavi M."/>
            <person name="Bouchez O."/>
            <person name="Lampietro C."/>
            <person name="Lopez Roques C."/>
            <person name="Donnadieu C."/>
            <person name="Postlethwait J."/>
            <person name="Bobe J."/>
            <person name="Dillon D."/>
            <person name="Chandos A."/>
            <person name="von Hippel F."/>
            <person name="Guiguen Y."/>
        </authorList>
    </citation>
    <scope>NUCLEOTIDE SEQUENCE</scope>
    <source>
        <strain evidence="1">YG-Jan2019</strain>
    </source>
</reference>
<gene>
    <name evidence="1" type="ORF">DPEC_G00200490</name>
</gene>
<protein>
    <submittedName>
        <fullName evidence="1">Uncharacterized protein</fullName>
    </submittedName>
</protein>